<reference evidence="4 5" key="1">
    <citation type="submission" date="2024-06" db="EMBL/GenBank/DDBJ databases">
        <title>The Natural Products Discovery Center: Release of the First 8490 Sequenced Strains for Exploring Actinobacteria Biosynthetic Diversity.</title>
        <authorList>
            <person name="Kalkreuter E."/>
            <person name="Kautsar S.A."/>
            <person name="Yang D."/>
            <person name="Bader C.D."/>
            <person name="Teijaro C.N."/>
            <person name="Fluegel L."/>
            <person name="Davis C.M."/>
            <person name="Simpson J.R."/>
            <person name="Lauterbach L."/>
            <person name="Steele A.D."/>
            <person name="Gui C."/>
            <person name="Meng S."/>
            <person name="Li G."/>
            <person name="Viehrig K."/>
            <person name="Ye F."/>
            <person name="Su P."/>
            <person name="Kiefer A.F."/>
            <person name="Nichols A."/>
            <person name="Cepeda A.J."/>
            <person name="Yan W."/>
            <person name="Fan B."/>
            <person name="Jiang Y."/>
            <person name="Adhikari A."/>
            <person name="Zheng C.-J."/>
            <person name="Schuster L."/>
            <person name="Cowan T.M."/>
            <person name="Smanski M.J."/>
            <person name="Chevrette M.G."/>
            <person name="De Carvalho L.P.S."/>
            <person name="Shen B."/>
        </authorList>
    </citation>
    <scope>NUCLEOTIDE SEQUENCE [LARGE SCALE GENOMIC DNA]</scope>
    <source>
        <strain evidence="4 5">NPDC048946</strain>
    </source>
</reference>
<keyword evidence="2" id="KW-0521">NADP</keyword>
<dbReference type="EMBL" id="JBEZFP010000133">
    <property type="protein sequence ID" value="MEU8138660.1"/>
    <property type="molecule type" value="Genomic_DNA"/>
</dbReference>
<organism evidence="4 5">
    <name type="scientific">Streptodolium elevatio</name>
    <dbReference type="NCBI Taxonomy" id="3157996"/>
    <lineage>
        <taxon>Bacteria</taxon>
        <taxon>Bacillati</taxon>
        <taxon>Actinomycetota</taxon>
        <taxon>Actinomycetes</taxon>
        <taxon>Kitasatosporales</taxon>
        <taxon>Streptomycetaceae</taxon>
        <taxon>Streptodolium</taxon>
    </lineage>
</organism>
<evidence type="ECO:0000313" key="4">
    <source>
        <dbReference type="EMBL" id="MEU8138660.1"/>
    </source>
</evidence>
<sequence length="243" mass="25099">MSNPSDGTHAQSSPVTLVTGGTSGIGEAAVRGLLAAGHRVALTGRNEKKLAAAVERFDAGDRVLALPGDASDWDAVRTAVEETVATFGRLDNAVANAGFSTAGTVESGDPAEWHDMVLTNVLGPSLLIKASLPALRATRGRIVLVGSVAGFKNTPGNLYSATKWAVTALAENTRMLVTKDGIGVTLIAPGRVLTPFWDDRPDGANAGPMLTSEHIGDTIVWAVSQPEGVDVNTVVVRPQGQAN</sequence>
<evidence type="ECO:0000256" key="1">
    <source>
        <dbReference type="ARBA" id="ARBA00006484"/>
    </source>
</evidence>
<dbReference type="PANTHER" id="PTHR43391">
    <property type="entry name" value="RETINOL DEHYDROGENASE-RELATED"/>
    <property type="match status" value="1"/>
</dbReference>
<dbReference type="RefSeq" id="WP_358362282.1">
    <property type="nucleotide sequence ID" value="NZ_JBEZFP010000133.1"/>
</dbReference>
<evidence type="ECO:0000256" key="2">
    <source>
        <dbReference type="ARBA" id="ARBA00022857"/>
    </source>
</evidence>
<evidence type="ECO:0000313" key="5">
    <source>
        <dbReference type="Proteomes" id="UP001551482"/>
    </source>
</evidence>
<name>A0ABV3DSC6_9ACTN</name>
<gene>
    <name evidence="4" type="ORF">AB0C36_34825</name>
</gene>
<accession>A0ABV3DSC6</accession>
<dbReference type="InterPro" id="IPR036291">
    <property type="entry name" value="NAD(P)-bd_dom_sf"/>
</dbReference>
<proteinExistence type="inferred from homology"/>
<dbReference type="Pfam" id="PF00106">
    <property type="entry name" value="adh_short"/>
    <property type="match status" value="1"/>
</dbReference>
<dbReference type="CDD" id="cd05233">
    <property type="entry name" value="SDR_c"/>
    <property type="match status" value="1"/>
</dbReference>
<keyword evidence="5" id="KW-1185">Reference proteome</keyword>
<protein>
    <submittedName>
        <fullName evidence="4">SDR family oxidoreductase</fullName>
        <ecNumber evidence="4">1.-.-.-</ecNumber>
    </submittedName>
</protein>
<comment type="caution">
    <text evidence="4">The sequence shown here is derived from an EMBL/GenBank/DDBJ whole genome shotgun (WGS) entry which is preliminary data.</text>
</comment>
<dbReference type="PRINTS" id="PR00081">
    <property type="entry name" value="GDHRDH"/>
</dbReference>
<dbReference type="SUPFAM" id="SSF51735">
    <property type="entry name" value="NAD(P)-binding Rossmann-fold domains"/>
    <property type="match status" value="1"/>
</dbReference>
<evidence type="ECO:0000256" key="3">
    <source>
        <dbReference type="ARBA" id="ARBA00023002"/>
    </source>
</evidence>
<dbReference type="EC" id="1.-.-.-" evidence="4"/>
<dbReference type="InterPro" id="IPR002347">
    <property type="entry name" value="SDR_fam"/>
</dbReference>
<dbReference type="Proteomes" id="UP001551482">
    <property type="component" value="Unassembled WGS sequence"/>
</dbReference>
<dbReference type="PANTHER" id="PTHR43391:SF14">
    <property type="entry name" value="DEHYDROGENASE_REDUCTASE SDR FAMILY PROTEIN 7-LIKE"/>
    <property type="match status" value="1"/>
</dbReference>
<comment type="similarity">
    <text evidence="1">Belongs to the short-chain dehydrogenases/reductases (SDR) family.</text>
</comment>
<dbReference type="Gene3D" id="3.40.50.720">
    <property type="entry name" value="NAD(P)-binding Rossmann-like Domain"/>
    <property type="match status" value="1"/>
</dbReference>
<keyword evidence="3 4" id="KW-0560">Oxidoreductase</keyword>
<dbReference type="GO" id="GO:0016491">
    <property type="term" value="F:oxidoreductase activity"/>
    <property type="evidence" value="ECO:0007669"/>
    <property type="project" value="UniProtKB-KW"/>
</dbReference>